<dbReference type="Gene3D" id="3.30.420.10">
    <property type="entry name" value="Ribonuclease H-like superfamily/Ribonuclease H"/>
    <property type="match status" value="1"/>
</dbReference>
<proteinExistence type="predicted"/>
<evidence type="ECO:0000313" key="4">
    <source>
        <dbReference type="EMBL" id="PPQ89890.1"/>
    </source>
</evidence>
<dbReference type="EMBL" id="NHYD01001791">
    <property type="protein sequence ID" value="PPQ89890.1"/>
    <property type="molecule type" value="Genomic_DNA"/>
</dbReference>
<evidence type="ECO:0000256" key="2">
    <source>
        <dbReference type="SAM" id="Phobius"/>
    </source>
</evidence>
<keyword evidence="2" id="KW-0472">Membrane</keyword>
<keyword evidence="1" id="KW-0694">RNA-binding</keyword>
<feature type="transmembrane region" description="Helical" evidence="2">
    <location>
        <begin position="124"/>
        <end position="144"/>
    </location>
</feature>
<keyword evidence="2" id="KW-0812">Transmembrane</keyword>
<gene>
    <name evidence="4" type="ORF">CVT25_004812</name>
</gene>
<dbReference type="GO" id="GO:0003723">
    <property type="term" value="F:RNA binding"/>
    <property type="evidence" value="ECO:0007669"/>
    <property type="project" value="UniProtKB-KW"/>
</dbReference>
<dbReference type="GO" id="GO:0005634">
    <property type="term" value="C:nucleus"/>
    <property type="evidence" value="ECO:0007669"/>
    <property type="project" value="UniProtKB-ARBA"/>
</dbReference>
<dbReference type="InterPro" id="IPR058913">
    <property type="entry name" value="Integrase_dom_put"/>
</dbReference>
<dbReference type="InterPro" id="IPR012337">
    <property type="entry name" value="RNaseH-like_sf"/>
</dbReference>
<dbReference type="PANTHER" id="PTHR46791:SF5">
    <property type="entry name" value="CLR5 DOMAIN-CONTAINING PROTEIN-RELATED"/>
    <property type="match status" value="1"/>
</dbReference>
<evidence type="ECO:0000256" key="1">
    <source>
        <dbReference type="ARBA" id="ARBA00022884"/>
    </source>
</evidence>
<evidence type="ECO:0000259" key="3">
    <source>
        <dbReference type="PROSITE" id="PS50994"/>
    </source>
</evidence>
<dbReference type="InterPro" id="IPR036397">
    <property type="entry name" value="RNaseH_sf"/>
</dbReference>
<dbReference type="SUPFAM" id="SSF53098">
    <property type="entry name" value="Ribonuclease H-like"/>
    <property type="match status" value="1"/>
</dbReference>
<sequence length="722" mass="81653">MRLKIPRIFNSSEQRQWSSQARVVNTVFAAAATADGAEMSDEERRAWDMSRKQCNNVTAQRCTALHFTTTFAVCIAGFLFGFAMILIYFSTNSYIINSYSDYTASAMAAKTLLRSECGAVIELVFIRITWVLFLLIINLTGVVWHTDEIGIGWSRTASPMLTKPHAMALVHHHIVVAFQELGASVSTVLCTQLGNSERVDEQKRACLQFLANIQQHIPHMNSADAHTVTTSVEEMINALESSVATSRYPVDAPPIMLGGTVHSGQQGRPPVNIRPEDLALLASGRTTMQDIAALYQCGARTIRRRMVEFNLSEPGPPVYVEQEQADGSVERIYSRGSCANLSHITDEELDGILVSIYEQFPSFGRRMIDGYLMALGERVPRRRIEESYLRVIGPPNNEFGNRRIERRVYSVPGPNALWHHDGQHGRSLCSCCYFIFMSSIQGLIRWKIVIHAFIDGFSRFLLGILASNNNRATTVLDLFEDITEVFGFPSCIRGDHGTENLLVAALMEEVRGVGSYIWGKSVHNIRIERLWVDVTRGFGAKWKTFFNILEAHDGLNVDSDAHIWLLHRLFLDKINANARVWTSTWNSHTLSRRGQTHEPPQKMYVQGMVANGIRGVHVADEEVNLEEYGIDWEDLDRRRIRQHHDDFNPENNVENENPFVVNHPDHLSHVEVPDPRCPFDAEHLHMFDAELQNIPTILSTDMHLRRLTWIHALELATAIAQS</sequence>
<keyword evidence="5" id="KW-1185">Reference proteome</keyword>
<organism evidence="4 5">
    <name type="scientific">Psilocybe cyanescens</name>
    <dbReference type="NCBI Taxonomy" id="93625"/>
    <lineage>
        <taxon>Eukaryota</taxon>
        <taxon>Fungi</taxon>
        <taxon>Dikarya</taxon>
        <taxon>Basidiomycota</taxon>
        <taxon>Agaricomycotina</taxon>
        <taxon>Agaricomycetes</taxon>
        <taxon>Agaricomycetidae</taxon>
        <taxon>Agaricales</taxon>
        <taxon>Agaricineae</taxon>
        <taxon>Strophariaceae</taxon>
        <taxon>Psilocybe</taxon>
    </lineage>
</organism>
<reference evidence="4 5" key="1">
    <citation type="journal article" date="2018" name="Evol. Lett.">
        <title>Horizontal gene cluster transfer increased hallucinogenic mushroom diversity.</title>
        <authorList>
            <person name="Reynolds H.T."/>
            <person name="Vijayakumar V."/>
            <person name="Gluck-Thaler E."/>
            <person name="Korotkin H.B."/>
            <person name="Matheny P.B."/>
            <person name="Slot J.C."/>
        </authorList>
    </citation>
    <scope>NUCLEOTIDE SEQUENCE [LARGE SCALE GENOMIC DNA]</scope>
    <source>
        <strain evidence="4 5">2631</strain>
    </source>
</reference>
<dbReference type="AlphaFoldDB" id="A0A409XGL9"/>
<dbReference type="InterPro" id="IPR001584">
    <property type="entry name" value="Integrase_cat-core"/>
</dbReference>
<feature type="domain" description="Integrase catalytic" evidence="3">
    <location>
        <begin position="408"/>
        <end position="514"/>
    </location>
</feature>
<accession>A0A409XGL9</accession>
<dbReference type="STRING" id="93625.A0A409XGL9"/>
<keyword evidence="2" id="KW-1133">Transmembrane helix</keyword>
<protein>
    <recommendedName>
        <fullName evidence="3">Integrase catalytic domain-containing protein</fullName>
    </recommendedName>
</protein>
<dbReference type="GO" id="GO:0015074">
    <property type="term" value="P:DNA integration"/>
    <property type="evidence" value="ECO:0007669"/>
    <property type="project" value="InterPro"/>
</dbReference>
<dbReference type="InParanoid" id="A0A409XGL9"/>
<dbReference type="PANTHER" id="PTHR46791">
    <property type="entry name" value="EXPRESSED PROTEIN"/>
    <property type="match status" value="1"/>
</dbReference>
<feature type="transmembrane region" description="Helical" evidence="2">
    <location>
        <begin position="64"/>
        <end position="89"/>
    </location>
</feature>
<name>A0A409XGL9_PSICY</name>
<evidence type="ECO:0000313" key="5">
    <source>
        <dbReference type="Proteomes" id="UP000283269"/>
    </source>
</evidence>
<dbReference type="PROSITE" id="PS50994">
    <property type="entry name" value="INTEGRASE"/>
    <property type="match status" value="1"/>
</dbReference>
<comment type="caution">
    <text evidence="4">The sequence shown here is derived from an EMBL/GenBank/DDBJ whole genome shotgun (WGS) entry which is preliminary data.</text>
</comment>
<dbReference type="Proteomes" id="UP000283269">
    <property type="component" value="Unassembled WGS sequence"/>
</dbReference>
<dbReference type="Pfam" id="PF24764">
    <property type="entry name" value="rva_4"/>
    <property type="match status" value="1"/>
</dbReference>
<dbReference type="OrthoDB" id="3353107at2759"/>